<proteinExistence type="predicted"/>
<name>A0AAD9KF66_9ANNE</name>
<accession>A0AAD9KF66</accession>
<evidence type="ECO:0000313" key="1">
    <source>
        <dbReference type="EMBL" id="KAK2170539.1"/>
    </source>
</evidence>
<gene>
    <name evidence="1" type="ORF">LSH36_2g06053</name>
</gene>
<dbReference type="EMBL" id="JAODUP010000002">
    <property type="protein sequence ID" value="KAK2170539.1"/>
    <property type="molecule type" value="Genomic_DNA"/>
</dbReference>
<dbReference type="Proteomes" id="UP001208570">
    <property type="component" value="Unassembled WGS sequence"/>
</dbReference>
<comment type="caution">
    <text evidence="1">The sequence shown here is derived from an EMBL/GenBank/DDBJ whole genome shotgun (WGS) entry which is preliminary data.</text>
</comment>
<keyword evidence="2" id="KW-1185">Reference proteome</keyword>
<protein>
    <submittedName>
        <fullName evidence="1">Uncharacterized protein</fullName>
    </submittedName>
</protein>
<reference evidence="1" key="1">
    <citation type="journal article" date="2023" name="Mol. Biol. Evol.">
        <title>Third-Generation Sequencing Reveals the Adaptive Role of the Epigenome in Three Deep-Sea Polychaetes.</title>
        <authorList>
            <person name="Perez M."/>
            <person name="Aroh O."/>
            <person name="Sun Y."/>
            <person name="Lan Y."/>
            <person name="Juniper S.K."/>
            <person name="Young C.R."/>
            <person name="Angers B."/>
            <person name="Qian P.Y."/>
        </authorList>
    </citation>
    <scope>NUCLEOTIDE SEQUENCE</scope>
    <source>
        <strain evidence="1">P08H-3</strain>
    </source>
</reference>
<sequence>MIDALYRVNGVLDDAIHWIIYGTRKNGMPVWDETADKLLMMESSQTTKRLLKSYTIQEISHRKVFLSEN</sequence>
<organism evidence="1 2">
    <name type="scientific">Paralvinella palmiformis</name>
    <dbReference type="NCBI Taxonomy" id="53620"/>
    <lineage>
        <taxon>Eukaryota</taxon>
        <taxon>Metazoa</taxon>
        <taxon>Spiralia</taxon>
        <taxon>Lophotrochozoa</taxon>
        <taxon>Annelida</taxon>
        <taxon>Polychaeta</taxon>
        <taxon>Sedentaria</taxon>
        <taxon>Canalipalpata</taxon>
        <taxon>Terebellida</taxon>
        <taxon>Terebelliformia</taxon>
        <taxon>Alvinellidae</taxon>
        <taxon>Paralvinella</taxon>
    </lineage>
</organism>
<evidence type="ECO:0000313" key="2">
    <source>
        <dbReference type="Proteomes" id="UP001208570"/>
    </source>
</evidence>
<dbReference type="AlphaFoldDB" id="A0AAD9KF66"/>